<sequence>MTSPPTTPATWAPPHRRFWVTAFVAVIALTVLLAIAYAWGWFSLHSETTEDAYVRGRTTVIAPQVSGYVAKVTVHDYERVQAGEVLVRIDDSSYRARVEQALAALQAAEDNLANNAQAHASSEAALKSQDAGILNAQAQLAKAKADMARISKLVADGSVSLRERDQAVAALALGEAQLRQTQAAREQARQAILTVETARLSLQAAIAEARAQLDAAQIDLGHTVIRAPESGQLGEIAVRLGQYVTNGTQLMAVVPDERWIIANYKEAQTAHMSVGQPVSFTVDALDGARLQGHVEQISPAAANEFSVLKPDNATGNFVKVPQRIGVRITVDPHQDLAARLRPGMSVVTEVDTHAAARRDHSTDTQRRS</sequence>
<keyword evidence="6" id="KW-1185">Reference proteome</keyword>
<dbReference type="Gene3D" id="2.40.50.100">
    <property type="match status" value="1"/>
</dbReference>
<dbReference type="Proteomes" id="UP001325479">
    <property type="component" value="Chromosome"/>
</dbReference>
<dbReference type="PANTHER" id="PTHR30386:SF24">
    <property type="entry name" value="MULTIDRUG RESISTANCE EFFLUX PUMP"/>
    <property type="match status" value="1"/>
</dbReference>
<gene>
    <name evidence="5" type="ORF">U0042_07085</name>
</gene>
<dbReference type="PANTHER" id="PTHR30386">
    <property type="entry name" value="MEMBRANE FUSION SUBUNIT OF EMRAB-TOLC MULTIDRUG EFFLUX PUMP"/>
    <property type="match status" value="1"/>
</dbReference>
<keyword evidence="1" id="KW-0175">Coiled coil</keyword>
<dbReference type="InterPro" id="IPR058625">
    <property type="entry name" value="MdtA-like_BSH"/>
</dbReference>
<dbReference type="Pfam" id="PF25917">
    <property type="entry name" value="BSH_RND"/>
    <property type="match status" value="1"/>
</dbReference>
<keyword evidence="2" id="KW-1133">Transmembrane helix</keyword>
<feature type="domain" description="Multidrug resistance protein MdtA-like barrel-sandwich hybrid" evidence="3">
    <location>
        <begin position="58"/>
        <end position="254"/>
    </location>
</feature>
<dbReference type="EMBL" id="CP139965">
    <property type="protein sequence ID" value="WQD79452.1"/>
    <property type="molecule type" value="Genomic_DNA"/>
</dbReference>
<evidence type="ECO:0000256" key="2">
    <source>
        <dbReference type="SAM" id="Phobius"/>
    </source>
</evidence>
<evidence type="ECO:0000313" key="5">
    <source>
        <dbReference type="EMBL" id="WQD79452.1"/>
    </source>
</evidence>
<name>A0ABZ0WPY0_9BURK</name>
<dbReference type="Pfam" id="PF25954">
    <property type="entry name" value="Beta-barrel_RND_2"/>
    <property type="match status" value="1"/>
</dbReference>
<dbReference type="SUPFAM" id="SSF111369">
    <property type="entry name" value="HlyD-like secretion proteins"/>
    <property type="match status" value="2"/>
</dbReference>
<accession>A0ABZ0WPY0</accession>
<dbReference type="PRINTS" id="PR01490">
    <property type="entry name" value="RTXTOXIND"/>
</dbReference>
<dbReference type="Gene3D" id="1.10.287.470">
    <property type="entry name" value="Helix hairpin bin"/>
    <property type="match status" value="2"/>
</dbReference>
<evidence type="ECO:0000259" key="4">
    <source>
        <dbReference type="Pfam" id="PF25954"/>
    </source>
</evidence>
<keyword evidence="2" id="KW-0812">Transmembrane</keyword>
<evidence type="ECO:0000256" key="1">
    <source>
        <dbReference type="SAM" id="Coils"/>
    </source>
</evidence>
<protein>
    <submittedName>
        <fullName evidence="5">HlyD family secretion protein</fullName>
    </submittedName>
</protein>
<evidence type="ECO:0000313" key="6">
    <source>
        <dbReference type="Proteomes" id="UP001325479"/>
    </source>
</evidence>
<organism evidence="5 6">
    <name type="scientific">Paraburkholderia kururiensis</name>
    <dbReference type="NCBI Taxonomy" id="984307"/>
    <lineage>
        <taxon>Bacteria</taxon>
        <taxon>Pseudomonadati</taxon>
        <taxon>Pseudomonadota</taxon>
        <taxon>Betaproteobacteria</taxon>
        <taxon>Burkholderiales</taxon>
        <taxon>Burkholderiaceae</taxon>
        <taxon>Paraburkholderia</taxon>
    </lineage>
</organism>
<dbReference type="InterPro" id="IPR058792">
    <property type="entry name" value="Beta-barrel_RND_2"/>
</dbReference>
<feature type="coiled-coil region" evidence="1">
    <location>
        <begin position="95"/>
        <end position="219"/>
    </location>
</feature>
<proteinExistence type="predicted"/>
<reference evidence="5 6" key="1">
    <citation type="submission" date="2023-12" db="EMBL/GenBank/DDBJ databases">
        <title>Genome sequencing and assembly of bacterial species from a model synthetic community.</title>
        <authorList>
            <person name="Hogle S.L."/>
        </authorList>
    </citation>
    <scope>NUCLEOTIDE SEQUENCE [LARGE SCALE GENOMIC DNA]</scope>
    <source>
        <strain evidence="5 6">HAMBI 2494</strain>
    </source>
</reference>
<evidence type="ECO:0000259" key="3">
    <source>
        <dbReference type="Pfam" id="PF25917"/>
    </source>
</evidence>
<keyword evidence="2" id="KW-0472">Membrane</keyword>
<dbReference type="RefSeq" id="WP_114815126.1">
    <property type="nucleotide sequence ID" value="NZ_CP139965.1"/>
</dbReference>
<feature type="domain" description="CusB-like beta-barrel" evidence="4">
    <location>
        <begin position="259"/>
        <end position="302"/>
    </location>
</feature>
<feature type="transmembrane region" description="Helical" evidence="2">
    <location>
        <begin position="18"/>
        <end position="42"/>
    </location>
</feature>
<dbReference type="InterPro" id="IPR050739">
    <property type="entry name" value="MFP"/>
</dbReference>
<dbReference type="Gene3D" id="2.40.30.170">
    <property type="match status" value="1"/>
</dbReference>